<dbReference type="AlphaFoldDB" id="A0A0S4WK62"/>
<name>A0A0S4WK62_RALSL</name>
<accession>A0A0S4WK62</accession>
<proteinExistence type="predicted"/>
<gene>
    <name evidence="1" type="ORF">TO10_v1_800018</name>
</gene>
<dbReference type="EMBL" id="LN899827">
    <property type="protein sequence ID" value="CUV47029.1"/>
    <property type="molecule type" value="Genomic_DNA"/>
</dbReference>
<organism evidence="1">
    <name type="scientific">Ralstonia solanacearum</name>
    <name type="common">Pseudomonas solanacearum</name>
    <dbReference type="NCBI Taxonomy" id="305"/>
    <lineage>
        <taxon>Bacteria</taxon>
        <taxon>Pseudomonadati</taxon>
        <taxon>Pseudomonadota</taxon>
        <taxon>Betaproteobacteria</taxon>
        <taxon>Burkholderiales</taxon>
        <taxon>Burkholderiaceae</taxon>
        <taxon>Ralstonia</taxon>
        <taxon>Ralstonia solanacearum species complex</taxon>
    </lineage>
</organism>
<protein>
    <submittedName>
        <fullName evidence="1">Uncharacterized protein</fullName>
    </submittedName>
</protein>
<reference evidence="1" key="1">
    <citation type="submission" date="2015-10" db="EMBL/GenBank/DDBJ databases">
        <authorList>
            <person name="Gilbert D.G."/>
        </authorList>
    </citation>
    <scope>NUCLEOTIDE SEQUENCE</scope>
    <source>
        <strain evidence="1">Phyl III-seqv23</strain>
    </source>
</reference>
<sequence>MSMVVPKVIRDQIRQRIWDKADELDWARLSDFDRATWYENWSRDKDVGGALAHFMDPRKVRVYIKDSLLKPYLRNRLEDGEEQALVAAGLSLDALTVKKTYNKPHGRLLVDGKVVCWGNSRDWKSVVISVFERAYGLEIGVPYAAVLIETGKTTNDGVREMIKDVGAKLQLGRVVWIE</sequence>
<evidence type="ECO:0000313" key="1">
    <source>
        <dbReference type="EMBL" id="CUV47029.1"/>
    </source>
</evidence>